<dbReference type="AlphaFoldDB" id="A0A024Q804"/>
<dbReference type="STRING" id="1462526.BN990_00890"/>
<comment type="caution">
    <text evidence="3">The sequence shown here is derived from an EMBL/GenBank/DDBJ whole genome shotgun (WGS) entry which is preliminary data.</text>
</comment>
<dbReference type="InterPro" id="IPR036188">
    <property type="entry name" value="FAD/NAD-bd_sf"/>
</dbReference>
<keyword evidence="4" id="KW-1185">Reference proteome</keyword>
<dbReference type="Gene3D" id="3.30.9.10">
    <property type="entry name" value="D-Amino Acid Oxidase, subunit A, domain 2"/>
    <property type="match status" value="1"/>
</dbReference>
<accession>A0A024Q804</accession>
<reference evidence="4" key="2">
    <citation type="submission" date="2014-05" db="EMBL/GenBank/DDBJ databases">
        <title>Draft genome sequence of Virgibacillus massiliensis Vm-5.</title>
        <authorList>
            <person name="Khelaifia S."/>
            <person name="Croce O."/>
            <person name="Lagier J.C."/>
            <person name="Raoult D."/>
        </authorList>
    </citation>
    <scope>NUCLEOTIDE SEQUENCE [LARGE SCALE GENOMIC DNA]</scope>
    <source>
        <strain evidence="4">Vm-5</strain>
    </source>
</reference>
<gene>
    <name evidence="3" type="primary">hcnC_1</name>
    <name evidence="3" type="ORF">BN990_00890</name>
</gene>
<evidence type="ECO:0000313" key="4">
    <source>
        <dbReference type="Proteomes" id="UP000028875"/>
    </source>
</evidence>
<dbReference type="Gene3D" id="3.50.50.60">
    <property type="entry name" value="FAD/NAD(P)-binding domain"/>
    <property type="match status" value="1"/>
</dbReference>
<dbReference type="PANTHER" id="PTHR13847">
    <property type="entry name" value="SARCOSINE DEHYDROGENASE-RELATED"/>
    <property type="match status" value="1"/>
</dbReference>
<feature type="domain" description="FAD dependent oxidoreductase" evidence="2">
    <location>
        <begin position="7"/>
        <end position="339"/>
    </location>
</feature>
<organism evidence="3 4">
    <name type="scientific">Virgibacillus massiliensis</name>
    <dbReference type="NCBI Taxonomy" id="1462526"/>
    <lineage>
        <taxon>Bacteria</taxon>
        <taxon>Bacillati</taxon>
        <taxon>Bacillota</taxon>
        <taxon>Bacilli</taxon>
        <taxon>Bacillales</taxon>
        <taxon>Bacillaceae</taxon>
        <taxon>Virgibacillus</taxon>
    </lineage>
</organism>
<dbReference type="SUPFAM" id="SSF54373">
    <property type="entry name" value="FAD-linked reductases, C-terminal domain"/>
    <property type="match status" value="1"/>
</dbReference>
<proteinExistence type="predicted"/>
<dbReference type="GO" id="GO:0016491">
    <property type="term" value="F:oxidoreductase activity"/>
    <property type="evidence" value="ECO:0007669"/>
    <property type="project" value="UniProtKB-KW"/>
</dbReference>
<dbReference type="PANTHER" id="PTHR13847:SF287">
    <property type="entry name" value="FAD-DEPENDENT OXIDOREDUCTASE DOMAIN-CONTAINING PROTEIN 1"/>
    <property type="match status" value="1"/>
</dbReference>
<dbReference type="Pfam" id="PF01266">
    <property type="entry name" value="DAO"/>
    <property type="match status" value="1"/>
</dbReference>
<dbReference type="EMBL" id="CCDP010000001">
    <property type="protein sequence ID" value="CDQ38619.1"/>
    <property type="molecule type" value="Genomic_DNA"/>
</dbReference>
<dbReference type="InterPro" id="IPR006076">
    <property type="entry name" value="FAD-dep_OxRdtase"/>
</dbReference>
<dbReference type="Proteomes" id="UP000028875">
    <property type="component" value="Unassembled WGS sequence"/>
</dbReference>
<dbReference type="SUPFAM" id="SSF51905">
    <property type="entry name" value="FAD/NAD(P)-binding domain"/>
    <property type="match status" value="1"/>
</dbReference>
<dbReference type="GO" id="GO:0005737">
    <property type="term" value="C:cytoplasm"/>
    <property type="evidence" value="ECO:0007669"/>
    <property type="project" value="TreeGrafter"/>
</dbReference>
<dbReference type="eggNOG" id="COG0665">
    <property type="taxonomic scope" value="Bacteria"/>
</dbReference>
<keyword evidence="1" id="KW-0560">Oxidoreductase</keyword>
<evidence type="ECO:0000313" key="3">
    <source>
        <dbReference type="EMBL" id="CDQ38619.1"/>
    </source>
</evidence>
<evidence type="ECO:0000259" key="2">
    <source>
        <dbReference type="Pfam" id="PF01266"/>
    </source>
</evidence>
<sequence>MINNKYDVVVIGSGVVGSSIAYHLSESKKNNILVVDKGFPMSGTSGSTQAWVWVHSKTPSWYGELSMYSAELYPFLERKIGDVEYKRTGGIAPFFNEADREGALRLAEKQAEVGIEVDVLNREEVLEKEPALSQRVAGATFCKLDGNVNPFRLVELYTKAAKKNGAVFSFYNQVVTITKKKDIFQIETDQDTFYSKKVILAGGPWSKDLGKMLGVDIPIKQVRGQILVTEHQSPFLKHTIGGIRQADNGEVLIGYSKEEVGYDKRSTLDIMQETAKMATEFIPSLAKANVVRCFSGIRVMPKDGFPIIGEVPEVRNAYIAAMHSGITLSPLVGTLMTELLEDGETSIDLTRFSMNRFDQMHSRISE</sequence>
<reference evidence="3 4" key="1">
    <citation type="submission" date="2014-03" db="EMBL/GenBank/DDBJ databases">
        <authorList>
            <person name="Urmite Genomes U."/>
        </authorList>
    </citation>
    <scope>NUCLEOTIDE SEQUENCE [LARGE SCALE GENOMIC DNA]</scope>
    <source>
        <strain evidence="3 4">Vm-5</strain>
    </source>
</reference>
<name>A0A024Q804_9BACI</name>
<protein>
    <submittedName>
        <fullName evidence="3">Hydrogen cyanide synthase subunit HcnC</fullName>
    </submittedName>
</protein>
<evidence type="ECO:0000256" key="1">
    <source>
        <dbReference type="ARBA" id="ARBA00023002"/>
    </source>
</evidence>